<accession>A0ABY1QR20</accession>
<dbReference type="SUPFAM" id="SSF56281">
    <property type="entry name" value="Metallo-hydrolase/oxidoreductase"/>
    <property type="match status" value="1"/>
</dbReference>
<organism evidence="1 2">
    <name type="scientific">Novosphingobium panipatense</name>
    <dbReference type="NCBI Taxonomy" id="428991"/>
    <lineage>
        <taxon>Bacteria</taxon>
        <taxon>Pseudomonadati</taxon>
        <taxon>Pseudomonadota</taxon>
        <taxon>Alphaproteobacteria</taxon>
        <taxon>Sphingomonadales</taxon>
        <taxon>Sphingomonadaceae</taxon>
        <taxon>Novosphingobium</taxon>
    </lineage>
</organism>
<name>A0ABY1QR20_9SPHN</name>
<dbReference type="RefSeq" id="WP_283406718.1">
    <property type="nucleotide sequence ID" value="NZ_FXUI01000009.1"/>
</dbReference>
<dbReference type="Proteomes" id="UP001157910">
    <property type="component" value="Unassembled WGS sequence"/>
</dbReference>
<comment type="caution">
    <text evidence="1">The sequence shown here is derived from an EMBL/GenBank/DDBJ whole genome shotgun (WGS) entry which is preliminary data.</text>
</comment>
<keyword evidence="2" id="KW-1185">Reference proteome</keyword>
<evidence type="ECO:0000313" key="1">
    <source>
        <dbReference type="EMBL" id="SMP76346.1"/>
    </source>
</evidence>
<sequence>MRAPVLPPPEAAEPSRERLISSTKEMPNVEQLAGDFWSIRGDFRIAGILNIGTQMSLVRQSNGRFLLIDSYRPEEEELSAVRALTNGGEAIDAIVNVHPFHTLHCRVLHELFPRATLIGTERHHREYPDLPWSKDRIEDTSTQERFGADLEFAIPSGVDFVCQDERVHVGSALVRHRSSRILHVDDTINVFTPPALLRALLPSPRLRFHPMLARALGDRADAADAFEQWALGLAEAWADTTVVCAAHSAIHRPRSFREEMEAALAAVKPVLALHRRRFAG</sequence>
<dbReference type="EMBL" id="FXUI01000009">
    <property type="protein sequence ID" value="SMP76346.1"/>
    <property type="molecule type" value="Genomic_DNA"/>
</dbReference>
<reference evidence="1 2" key="1">
    <citation type="submission" date="2017-05" db="EMBL/GenBank/DDBJ databases">
        <authorList>
            <person name="Varghese N."/>
            <person name="Submissions S."/>
        </authorList>
    </citation>
    <scope>NUCLEOTIDE SEQUENCE [LARGE SCALE GENOMIC DNA]</scope>
    <source>
        <strain evidence="1 2">SM16</strain>
    </source>
</reference>
<evidence type="ECO:0000313" key="2">
    <source>
        <dbReference type="Proteomes" id="UP001157910"/>
    </source>
</evidence>
<dbReference type="InterPro" id="IPR036866">
    <property type="entry name" value="RibonucZ/Hydroxyglut_hydro"/>
</dbReference>
<gene>
    <name evidence="1" type="ORF">SAMN06296065_109107</name>
</gene>
<proteinExistence type="predicted"/>
<evidence type="ECO:0008006" key="3">
    <source>
        <dbReference type="Google" id="ProtNLM"/>
    </source>
</evidence>
<protein>
    <recommendedName>
        <fullName evidence="3">MBL fold metallo-hydrolase</fullName>
    </recommendedName>
</protein>